<accession>A0ABW4YM26</accession>
<keyword evidence="10" id="KW-1185">Reference proteome</keyword>
<keyword evidence="4" id="KW-0309">Germination</keyword>
<feature type="transmembrane region" description="Helical" evidence="8">
    <location>
        <begin position="117"/>
        <end position="134"/>
    </location>
</feature>
<name>A0ABW4YM26_9BACL</name>
<feature type="transmembrane region" description="Helical" evidence="8">
    <location>
        <begin position="76"/>
        <end position="97"/>
    </location>
</feature>
<evidence type="ECO:0000313" key="9">
    <source>
        <dbReference type="EMBL" id="MFD2116724.1"/>
    </source>
</evidence>
<comment type="similarity">
    <text evidence="2">Belongs to the amino acid-polyamine-organocation (APC) superfamily. Spore germination protein (SGP) (TC 2.A.3.9) family.</text>
</comment>
<evidence type="ECO:0000256" key="2">
    <source>
        <dbReference type="ARBA" id="ARBA00007998"/>
    </source>
</evidence>
<reference evidence="10" key="1">
    <citation type="journal article" date="2019" name="Int. J. Syst. Evol. Microbiol.">
        <title>The Global Catalogue of Microorganisms (GCM) 10K type strain sequencing project: providing services to taxonomists for standard genome sequencing and annotation.</title>
        <authorList>
            <consortium name="The Broad Institute Genomics Platform"/>
            <consortium name="The Broad Institute Genome Sequencing Center for Infectious Disease"/>
            <person name="Wu L."/>
            <person name="Ma J."/>
        </authorList>
    </citation>
    <scope>NUCLEOTIDE SEQUENCE [LARGE SCALE GENOMIC DNA]</scope>
    <source>
        <strain evidence="10">GH52</strain>
    </source>
</reference>
<feature type="transmembrane region" description="Helical" evidence="8">
    <location>
        <begin position="146"/>
        <end position="165"/>
    </location>
</feature>
<dbReference type="NCBIfam" id="TIGR00912">
    <property type="entry name" value="2A0309"/>
    <property type="match status" value="1"/>
</dbReference>
<keyword evidence="7 8" id="KW-0472">Membrane</keyword>
<dbReference type="InterPro" id="IPR004761">
    <property type="entry name" value="Spore_GerAB"/>
</dbReference>
<feature type="transmembrane region" description="Helical" evidence="8">
    <location>
        <begin position="272"/>
        <end position="294"/>
    </location>
</feature>
<organism evidence="9 10">
    <name type="scientific">Paenibacillus yanchengensis</name>
    <dbReference type="NCBI Taxonomy" id="2035833"/>
    <lineage>
        <taxon>Bacteria</taxon>
        <taxon>Bacillati</taxon>
        <taxon>Bacillota</taxon>
        <taxon>Bacilli</taxon>
        <taxon>Bacillales</taxon>
        <taxon>Paenibacillaceae</taxon>
        <taxon>Paenibacillus</taxon>
    </lineage>
</organism>
<evidence type="ECO:0000256" key="3">
    <source>
        <dbReference type="ARBA" id="ARBA00022448"/>
    </source>
</evidence>
<evidence type="ECO:0000256" key="7">
    <source>
        <dbReference type="ARBA" id="ARBA00023136"/>
    </source>
</evidence>
<evidence type="ECO:0000256" key="5">
    <source>
        <dbReference type="ARBA" id="ARBA00022692"/>
    </source>
</evidence>
<sequence length="371" mass="41995">MTTYQISNQQFTILASIITIGDAILMIPYIITEKSQQDAWFAFLIGIVIGMAALYFITKVISLFPNLSIVESSSQVLGKWVAIPFIIIYLLYFSLNITTHIREAADFVVIQVMSETPLQAIILLILLATVYGALQGIEVIARASQLFFPFMVIIFFIVMFMLISKTKLEYIWPFLENGMFPVWKGVVPAASYPFMELCFLFLIAPFVEDKSKLTKNIYIGAAIGAFFIFIMLLMSLLVLGPYIVGNHLYPSYTLAKKISFGNFIQRIEGTLALLWTVTIFIKIAIGISIVSLGLKQMLQLPSEKKIIFPLAMVLFYSSITLAPNVVHFNETISNYWWLVDTIVGLVLPLFFLIVYGIRKTFNKQKMQKQGE</sequence>
<dbReference type="PANTHER" id="PTHR34975:SF2">
    <property type="entry name" value="SPORE GERMINATION PROTEIN A2"/>
    <property type="match status" value="1"/>
</dbReference>
<evidence type="ECO:0000256" key="8">
    <source>
        <dbReference type="SAM" id="Phobius"/>
    </source>
</evidence>
<comment type="subcellular location">
    <subcellularLocation>
        <location evidence="1">Membrane</location>
        <topology evidence="1">Multi-pass membrane protein</topology>
    </subcellularLocation>
</comment>
<dbReference type="EMBL" id="JBHUHO010000032">
    <property type="protein sequence ID" value="MFD2116724.1"/>
    <property type="molecule type" value="Genomic_DNA"/>
</dbReference>
<evidence type="ECO:0000256" key="4">
    <source>
        <dbReference type="ARBA" id="ARBA00022544"/>
    </source>
</evidence>
<comment type="caution">
    <text evidence="9">The sequence shown here is derived from an EMBL/GenBank/DDBJ whole genome shotgun (WGS) entry which is preliminary data.</text>
</comment>
<keyword evidence="3" id="KW-0813">Transport</keyword>
<dbReference type="Pfam" id="PF03845">
    <property type="entry name" value="Spore_permease"/>
    <property type="match status" value="1"/>
</dbReference>
<evidence type="ECO:0000313" key="10">
    <source>
        <dbReference type="Proteomes" id="UP001597362"/>
    </source>
</evidence>
<keyword evidence="6 8" id="KW-1133">Transmembrane helix</keyword>
<feature type="transmembrane region" description="Helical" evidence="8">
    <location>
        <begin position="185"/>
        <end position="207"/>
    </location>
</feature>
<feature type="transmembrane region" description="Helical" evidence="8">
    <location>
        <begin position="12"/>
        <end position="31"/>
    </location>
</feature>
<dbReference type="RefSeq" id="WP_377773204.1">
    <property type="nucleotide sequence ID" value="NZ_JBHUHO010000032.1"/>
</dbReference>
<keyword evidence="5 8" id="KW-0812">Transmembrane</keyword>
<feature type="transmembrane region" description="Helical" evidence="8">
    <location>
        <begin position="219"/>
        <end position="244"/>
    </location>
</feature>
<evidence type="ECO:0000256" key="6">
    <source>
        <dbReference type="ARBA" id="ARBA00022989"/>
    </source>
</evidence>
<feature type="transmembrane region" description="Helical" evidence="8">
    <location>
        <begin position="43"/>
        <end position="64"/>
    </location>
</feature>
<dbReference type="Proteomes" id="UP001597362">
    <property type="component" value="Unassembled WGS sequence"/>
</dbReference>
<protein>
    <submittedName>
        <fullName evidence="9">Endospore germination permease</fullName>
    </submittedName>
</protein>
<dbReference type="PANTHER" id="PTHR34975">
    <property type="entry name" value="SPORE GERMINATION PROTEIN A2"/>
    <property type="match status" value="1"/>
</dbReference>
<evidence type="ECO:0000256" key="1">
    <source>
        <dbReference type="ARBA" id="ARBA00004141"/>
    </source>
</evidence>
<feature type="transmembrane region" description="Helical" evidence="8">
    <location>
        <begin position="335"/>
        <end position="357"/>
    </location>
</feature>
<gene>
    <name evidence="9" type="ORF">ACFSJH_13430</name>
</gene>
<feature type="transmembrane region" description="Helical" evidence="8">
    <location>
        <begin position="306"/>
        <end position="323"/>
    </location>
</feature>
<proteinExistence type="inferred from homology"/>